<comment type="caution">
    <text evidence="3">The sequence shown here is derived from an EMBL/GenBank/DDBJ whole genome shotgun (WGS) entry which is preliminary data.</text>
</comment>
<dbReference type="RefSeq" id="WP_204788834.1">
    <property type="nucleotide sequence ID" value="NZ_CABFLZ010000049.1"/>
</dbReference>
<accession>A0A9X9QZS2</accession>
<keyword evidence="4" id="KW-1185">Reference proteome</keyword>
<dbReference type="InterPro" id="IPR000119">
    <property type="entry name" value="Hist_DNA-bd"/>
</dbReference>
<name>A0A9X9QZS2_NEISU</name>
<dbReference type="Proteomes" id="UP000626795">
    <property type="component" value="Unassembled WGS sequence"/>
</dbReference>
<dbReference type="EMBL" id="CABFLZ010000049">
    <property type="protein sequence ID" value="VTY10020.1"/>
    <property type="molecule type" value="Genomic_DNA"/>
</dbReference>
<gene>
    <name evidence="3" type="ORF">ONOEEDHL_01126</name>
</gene>
<dbReference type="Pfam" id="PF00216">
    <property type="entry name" value="Bac_DNA_binding"/>
    <property type="match status" value="1"/>
</dbReference>
<evidence type="ECO:0000313" key="3">
    <source>
        <dbReference type="EMBL" id="VTY10020.1"/>
    </source>
</evidence>
<dbReference type="AlphaFoldDB" id="A0A9X9QZS2"/>
<dbReference type="Gene3D" id="4.10.520.10">
    <property type="entry name" value="IHF-like DNA-binding proteins"/>
    <property type="match status" value="1"/>
</dbReference>
<comment type="similarity">
    <text evidence="1">Belongs to the bacterial histone-like protein family.</text>
</comment>
<protein>
    <submittedName>
        <fullName evidence="3">Uncharacterized protein</fullName>
    </submittedName>
</protein>
<dbReference type="InterPro" id="IPR010992">
    <property type="entry name" value="IHF-like_DNA-bd_dom_sf"/>
</dbReference>
<dbReference type="GO" id="GO:0003677">
    <property type="term" value="F:DNA binding"/>
    <property type="evidence" value="ECO:0007669"/>
    <property type="project" value="UniProtKB-KW"/>
</dbReference>
<organism evidence="3 4">
    <name type="scientific">Neisseria subflava</name>
    <dbReference type="NCBI Taxonomy" id="28449"/>
    <lineage>
        <taxon>Bacteria</taxon>
        <taxon>Pseudomonadati</taxon>
        <taxon>Pseudomonadota</taxon>
        <taxon>Betaproteobacteria</taxon>
        <taxon>Neisseriales</taxon>
        <taxon>Neisseriaceae</taxon>
        <taxon>Neisseria</taxon>
    </lineage>
</organism>
<sequence length="147" mass="16578">MNKTELIKSIAAQAGLSDHKTEKVITAVFDTSKQQLAALAEFIGHYWLLFAMWCEENGHAVEDAESIRVKLESLNHQLAKGRKVNEMNDWKNLNDESPCIGWICDVLLPDGTIIENVEAVEVEDDEAFMPGVGFKKYPEATHFRKSK</sequence>
<reference evidence="3" key="1">
    <citation type="submission" date="2019-05" db="EMBL/GenBank/DDBJ databases">
        <authorList>
            <person name="Hibberd M."/>
        </authorList>
    </citation>
    <scope>NUCLEOTIDE SEQUENCE</scope>
    <source>
        <strain evidence="3">Neisseria_subflava_BgEED23</strain>
    </source>
</reference>
<dbReference type="GO" id="GO:0030527">
    <property type="term" value="F:structural constituent of chromatin"/>
    <property type="evidence" value="ECO:0007669"/>
    <property type="project" value="InterPro"/>
</dbReference>
<keyword evidence="2" id="KW-0238">DNA-binding</keyword>
<evidence type="ECO:0000313" key="4">
    <source>
        <dbReference type="Proteomes" id="UP000626795"/>
    </source>
</evidence>
<proteinExistence type="inferred from homology"/>
<evidence type="ECO:0000256" key="2">
    <source>
        <dbReference type="ARBA" id="ARBA00023125"/>
    </source>
</evidence>
<evidence type="ECO:0000256" key="1">
    <source>
        <dbReference type="ARBA" id="ARBA00010529"/>
    </source>
</evidence>
<dbReference type="SUPFAM" id="SSF47729">
    <property type="entry name" value="IHF-like DNA-binding proteins"/>
    <property type="match status" value="1"/>
</dbReference>